<name>A0A174HQ05_BACUN</name>
<dbReference type="AlphaFoldDB" id="A0A174HQ05"/>
<dbReference type="OrthoDB" id="1525197at2"/>
<organism evidence="3 4">
    <name type="scientific">Bacteroides uniformis</name>
    <dbReference type="NCBI Taxonomy" id="820"/>
    <lineage>
        <taxon>Bacteria</taxon>
        <taxon>Pseudomonadati</taxon>
        <taxon>Bacteroidota</taxon>
        <taxon>Bacteroidia</taxon>
        <taxon>Bacteroidales</taxon>
        <taxon>Bacteroidaceae</taxon>
        <taxon>Bacteroides</taxon>
    </lineage>
</organism>
<evidence type="ECO:0000259" key="2">
    <source>
        <dbReference type="Pfam" id="PF03432"/>
    </source>
</evidence>
<dbReference type="EMBL" id="CZAF01000004">
    <property type="protein sequence ID" value="CUO76994.1"/>
    <property type="molecule type" value="Genomic_DNA"/>
</dbReference>
<dbReference type="Pfam" id="PF03432">
    <property type="entry name" value="Relaxase"/>
    <property type="match status" value="1"/>
</dbReference>
<evidence type="ECO:0000313" key="4">
    <source>
        <dbReference type="Proteomes" id="UP000095614"/>
    </source>
</evidence>
<accession>A0A174HQ05</accession>
<protein>
    <submittedName>
        <fullName evidence="3">Relaxase/Mobilisation nuclease domain</fullName>
    </submittedName>
</protein>
<dbReference type="RefSeq" id="WP_057097648.1">
    <property type="nucleotide sequence ID" value="NZ_CZAF01000004.1"/>
</dbReference>
<dbReference type="Proteomes" id="UP000095614">
    <property type="component" value="Unassembled WGS sequence"/>
</dbReference>
<dbReference type="InterPro" id="IPR005094">
    <property type="entry name" value="Endonuclease_MobA/VirD2"/>
</dbReference>
<reference evidence="3 4" key="1">
    <citation type="submission" date="2015-09" db="EMBL/GenBank/DDBJ databases">
        <authorList>
            <consortium name="Pathogen Informatics"/>
        </authorList>
    </citation>
    <scope>NUCLEOTIDE SEQUENCE [LARGE SCALE GENOMIC DNA]</scope>
    <source>
        <strain evidence="3 4">2789STDY5834847</strain>
    </source>
</reference>
<evidence type="ECO:0000313" key="3">
    <source>
        <dbReference type="EMBL" id="CUO76994.1"/>
    </source>
</evidence>
<proteinExistence type="predicted"/>
<evidence type="ECO:0000256" key="1">
    <source>
        <dbReference type="SAM" id="MobiDB-lite"/>
    </source>
</evidence>
<feature type="region of interest" description="Disordered" evidence="1">
    <location>
        <begin position="316"/>
        <end position="350"/>
    </location>
</feature>
<feature type="domain" description="MobA/VirD2-like nuclease" evidence="2">
    <location>
        <begin position="17"/>
        <end position="147"/>
    </location>
</feature>
<sequence length="350" mass="39547">MMGDLKKRASFARVVNYVNNPKKARLIDSKDVRLDDNATIARSMQGQADDKPGRKLKNPVYHISLDFAHEDTPKLTDALMVEIAREYMRRMGITNTQYIVCRHTDREHQHLHIVANRVDNDGNTISDSNDNVRNVKVCKALTREYGLYFSKGKMNVKRDRLRGKDKVKYQIYDAIKAALPCCNCWSDLCDMLAKQGIGVNFKYNRNEGKIIGVSFTKNEISFSGSRIDRSMSFYKLDKLFGSHIAEGMEWQPRVQEQPQPTRQDVGFHNNTADTFIREPSPAKAEADGNGNIPTEPGSNIVQVTIGTLMELCVQPHQAKVSSSGGGGGNESGWGDNDNEKDKHKPRRRKR</sequence>
<gene>
    <name evidence="3" type="primary">traI_1</name>
    <name evidence="3" type="ORF">ERS852462_01498</name>
</gene>